<gene>
    <name evidence="1" type="ORF">SUNI508_04373</name>
</gene>
<dbReference type="Proteomes" id="UP001408356">
    <property type="component" value="Unassembled WGS sequence"/>
</dbReference>
<comment type="caution">
    <text evidence="1">The sequence shown here is derived from an EMBL/GenBank/DDBJ whole genome shotgun (WGS) entry which is preliminary data.</text>
</comment>
<organism evidence="1 2">
    <name type="scientific">Seiridium unicorne</name>
    <dbReference type="NCBI Taxonomy" id="138068"/>
    <lineage>
        <taxon>Eukaryota</taxon>
        <taxon>Fungi</taxon>
        <taxon>Dikarya</taxon>
        <taxon>Ascomycota</taxon>
        <taxon>Pezizomycotina</taxon>
        <taxon>Sordariomycetes</taxon>
        <taxon>Xylariomycetidae</taxon>
        <taxon>Amphisphaeriales</taxon>
        <taxon>Sporocadaceae</taxon>
        <taxon>Seiridium</taxon>
    </lineage>
</organism>
<dbReference type="EMBL" id="JARVKF010000090">
    <property type="protein sequence ID" value="KAK9423079.1"/>
    <property type="molecule type" value="Genomic_DNA"/>
</dbReference>
<keyword evidence="2" id="KW-1185">Reference proteome</keyword>
<evidence type="ECO:0000313" key="2">
    <source>
        <dbReference type="Proteomes" id="UP001408356"/>
    </source>
</evidence>
<protein>
    <submittedName>
        <fullName evidence="1">Uncharacterized protein</fullName>
    </submittedName>
</protein>
<evidence type="ECO:0000313" key="1">
    <source>
        <dbReference type="EMBL" id="KAK9423079.1"/>
    </source>
</evidence>
<accession>A0ABR2V833</accession>
<reference evidence="1 2" key="1">
    <citation type="journal article" date="2024" name="J. Plant Pathol.">
        <title>Sequence and assembly of the genome of Seiridium unicorne, isolate CBS 538.82, causal agent of cypress canker disease.</title>
        <authorList>
            <person name="Scali E."/>
            <person name="Rocca G.D."/>
            <person name="Danti R."/>
            <person name="Garbelotto M."/>
            <person name="Barberini S."/>
            <person name="Baroncelli R."/>
            <person name="Emiliani G."/>
        </authorList>
    </citation>
    <scope>NUCLEOTIDE SEQUENCE [LARGE SCALE GENOMIC DNA]</scope>
    <source>
        <strain evidence="1 2">BM-138-508</strain>
    </source>
</reference>
<name>A0ABR2V833_9PEZI</name>
<proteinExistence type="predicted"/>
<sequence length="546" mass="61063">MQRLGTPWSLNRRSTVRQPFHQIVRHAGKKPWPRIKTRPMRPVAPNFNINNLLLGLDAEHAEHVRQYDPDIDGTPEGRHAKKDRDRAAIGARIQVFLDSSKQDSERFERIVRNRSYEWHINDSDIIYTALERPKQKHQLIGPTLGLLDNVTGPPTCVLKETRHEAHGDIIRWNGIRQNTLQDPAKLLKYMLHQQEEAQARSKLGSAESTWDGLLCEVIHKQHSLLGLKRVVQFLLDTPNGSQLLSTVSGVVGEKCQKLAYGPQAAGVLESTSTRDLLFLCNNIVMNLLARDMPVKRQLWDFGLNLAVRYSAFSAARMHLAAGLKTAGDTMDMQSCLSKPLTTILRALEAIEQDPMNIGPMDPLSRHPNAIFSFLTGHDVNGHHSLYSVHNSMIPLASSNSGALHSYIKILGELGALRTLWHVYQRLPQILPENNTHDSASMIAHAFSRIVRSAIKGQVSVVRFAHDSATGNFETDCQLDLQTIRQAFRTTTKPSSDRNPKVVTAIFGTVPEKDVLEAFGKADIKQSLAALQELLRVAVAASREQEL</sequence>